<feature type="transmembrane region" description="Helical" evidence="6">
    <location>
        <begin position="175"/>
        <end position="196"/>
    </location>
</feature>
<comment type="subcellular location">
    <subcellularLocation>
        <location evidence="1">Cell membrane</location>
        <topology evidence="1">Multi-pass membrane protein</topology>
    </subcellularLocation>
</comment>
<evidence type="ECO:0000313" key="8">
    <source>
        <dbReference type="Proteomes" id="UP000617544"/>
    </source>
</evidence>
<keyword evidence="3 6" id="KW-0812">Transmembrane</keyword>
<accession>A0A832SXX5</accession>
<dbReference type="OMA" id="PLKDPMG"/>
<sequence length="337" mass="36161">MLKGEEKISKVTEVLLSVFMAFTVGAVALLILGYHPGEVYYILFKYGYSNLNYLLNKSTPLIMTGLAFSIPAIAGVFNIGGESQLYIGAFLGLLTAYYTGNSILALIVGALSGGLLGLFVGALRVYRGINEVITAIMVNWIFYYLIAYLIAAKFYNPEVSHESIPVPPEARIGSIGGVSLIFLLAVLFAIFYYYLLYFTDVGYKLRVSGLSPASAKYAGFDPSKAIVISMFLGGVAAGLGGVLLILGITYSIDDTLTAIYGLGFTGIGIGLLGRNNPIGIIFSSIFLSGLLIGGQWVELKTRAPPELADTLIGVIVLALAIPYAYKMLIKKFTEGRK</sequence>
<dbReference type="Proteomes" id="UP000617544">
    <property type="component" value="Unassembled WGS sequence"/>
</dbReference>
<feature type="transmembrane region" description="Helical" evidence="6">
    <location>
        <begin position="54"/>
        <end position="77"/>
    </location>
</feature>
<keyword evidence="2" id="KW-1003">Cell membrane</keyword>
<comment type="caution">
    <text evidence="7">The sequence shown here is derived from an EMBL/GenBank/DDBJ whole genome shotgun (WGS) entry which is preliminary data.</text>
</comment>
<feature type="transmembrane region" description="Helical" evidence="6">
    <location>
        <begin position="12"/>
        <end position="34"/>
    </location>
</feature>
<evidence type="ECO:0000313" key="7">
    <source>
        <dbReference type="EMBL" id="HII60677.1"/>
    </source>
</evidence>
<feature type="transmembrane region" description="Helical" evidence="6">
    <location>
        <begin position="225"/>
        <end position="250"/>
    </location>
</feature>
<evidence type="ECO:0000256" key="2">
    <source>
        <dbReference type="ARBA" id="ARBA00022475"/>
    </source>
</evidence>
<dbReference type="GeneID" id="1442558"/>
<feature type="transmembrane region" description="Helical" evidence="6">
    <location>
        <begin position="311"/>
        <end position="329"/>
    </location>
</feature>
<dbReference type="CDD" id="cd06580">
    <property type="entry name" value="TM_PBP1_transp_TpRbsC_like"/>
    <property type="match status" value="1"/>
</dbReference>
<reference evidence="7" key="1">
    <citation type="journal article" date="2020" name="bioRxiv">
        <title>A rank-normalized archaeal taxonomy based on genome phylogeny resolves widespread incomplete and uneven classifications.</title>
        <authorList>
            <person name="Rinke C."/>
            <person name="Chuvochina M."/>
            <person name="Mussig A.J."/>
            <person name="Chaumeil P.-A."/>
            <person name="Waite D.W."/>
            <person name="Whitman W.B."/>
            <person name="Parks D.H."/>
            <person name="Hugenholtz P."/>
        </authorList>
    </citation>
    <scope>NUCLEOTIDE SEQUENCE</scope>
    <source>
        <strain evidence="7">UBA8834</strain>
    </source>
</reference>
<dbReference type="PANTHER" id="PTHR47089">
    <property type="entry name" value="ABC TRANSPORTER, PERMEASE PROTEIN"/>
    <property type="match status" value="1"/>
</dbReference>
<dbReference type="EMBL" id="DUJN01000002">
    <property type="protein sequence ID" value="HII60677.1"/>
    <property type="molecule type" value="Genomic_DNA"/>
</dbReference>
<organism evidence="7 8">
    <name type="scientific">Pyrococcus horikoshii</name>
    <dbReference type="NCBI Taxonomy" id="53953"/>
    <lineage>
        <taxon>Archaea</taxon>
        <taxon>Methanobacteriati</taxon>
        <taxon>Methanobacteriota</taxon>
        <taxon>Thermococci</taxon>
        <taxon>Thermococcales</taxon>
        <taxon>Thermococcaceae</taxon>
        <taxon>Pyrococcus</taxon>
    </lineage>
</organism>
<keyword evidence="4 6" id="KW-1133">Transmembrane helix</keyword>
<name>A0A832SXX5_PYRHR</name>
<dbReference type="RefSeq" id="WP_010885777.1">
    <property type="nucleotide sequence ID" value="NZ_DUJN01000002.1"/>
</dbReference>
<feature type="transmembrane region" description="Helical" evidence="6">
    <location>
        <begin position="106"/>
        <end position="126"/>
    </location>
</feature>
<evidence type="ECO:0000256" key="6">
    <source>
        <dbReference type="SAM" id="Phobius"/>
    </source>
</evidence>
<dbReference type="AlphaFoldDB" id="A0A832SXX5"/>
<dbReference type="Pfam" id="PF02653">
    <property type="entry name" value="BPD_transp_2"/>
    <property type="match status" value="1"/>
</dbReference>
<protein>
    <submittedName>
        <fullName evidence="7">ABC transporter permease</fullName>
    </submittedName>
</protein>
<keyword evidence="5 6" id="KW-0472">Membrane</keyword>
<evidence type="ECO:0000256" key="4">
    <source>
        <dbReference type="ARBA" id="ARBA00022989"/>
    </source>
</evidence>
<evidence type="ECO:0000256" key="1">
    <source>
        <dbReference type="ARBA" id="ARBA00004651"/>
    </source>
</evidence>
<proteinExistence type="predicted"/>
<evidence type="ECO:0000256" key="5">
    <source>
        <dbReference type="ARBA" id="ARBA00023136"/>
    </source>
</evidence>
<gene>
    <name evidence="7" type="ORF">HA331_02775</name>
</gene>
<dbReference type="GO" id="GO:0005886">
    <property type="term" value="C:plasma membrane"/>
    <property type="evidence" value="ECO:0007669"/>
    <property type="project" value="UniProtKB-SubCell"/>
</dbReference>
<feature type="transmembrane region" description="Helical" evidence="6">
    <location>
        <begin position="280"/>
        <end position="299"/>
    </location>
</feature>
<feature type="transmembrane region" description="Helical" evidence="6">
    <location>
        <begin position="256"/>
        <end position="273"/>
    </location>
</feature>
<dbReference type="PANTHER" id="PTHR47089:SF1">
    <property type="entry name" value="GUANOSINE ABC TRANSPORTER PERMEASE PROTEIN NUPP"/>
    <property type="match status" value="1"/>
</dbReference>
<feature type="transmembrane region" description="Helical" evidence="6">
    <location>
        <begin position="133"/>
        <end position="155"/>
    </location>
</feature>
<dbReference type="InterPro" id="IPR001851">
    <property type="entry name" value="ABC_transp_permease"/>
</dbReference>
<dbReference type="GO" id="GO:0022857">
    <property type="term" value="F:transmembrane transporter activity"/>
    <property type="evidence" value="ECO:0007669"/>
    <property type="project" value="InterPro"/>
</dbReference>
<evidence type="ECO:0000256" key="3">
    <source>
        <dbReference type="ARBA" id="ARBA00022692"/>
    </source>
</evidence>